<accession>A0A915HIH9</accession>
<feature type="region of interest" description="Disordered" evidence="1">
    <location>
        <begin position="247"/>
        <end position="279"/>
    </location>
</feature>
<proteinExistence type="predicted"/>
<feature type="compositionally biased region" description="Low complexity" evidence="1">
    <location>
        <begin position="258"/>
        <end position="279"/>
    </location>
</feature>
<evidence type="ECO:0000313" key="3">
    <source>
        <dbReference type="WBParaSite" id="nRc.2.0.1.t01239-RA"/>
    </source>
</evidence>
<sequence length="337" mass="37094">MWALDVSKLTLKFPAELRFFNNHHSLFLQLDVLAYATLDAFYPILLFFTFGPYGFVPEVYSTRGLFAHDSLDTAEIDNLAETLIAAFHNVLLTEVLPADAADKVYRTISQVALWAIMQDEVLSPTNFSLPTLSDHGRSFCLGMQPNGFCDVKTLMPTTHPKVLTAPKVRKKKKKKQKDEWNKLPEVSDDEDPSLQPKSIFDDPRRLQAAITSAMKSGLIHRLIKLLGFPVLPIYKLAIRDRIDASKTQPRMDVEKAVSSSASLPTTTASLPPTASTSVQSTATTSIQSVSKSTATAQLQLVITTCPALRAAPAAGAVLQFKPRLPSKATTLPNYVCF</sequence>
<evidence type="ECO:0000256" key="1">
    <source>
        <dbReference type="SAM" id="MobiDB-lite"/>
    </source>
</evidence>
<protein>
    <submittedName>
        <fullName evidence="3">Uncharacterized protein</fullName>
    </submittedName>
</protein>
<dbReference type="WBParaSite" id="nRc.2.0.1.t01239-RA">
    <property type="protein sequence ID" value="nRc.2.0.1.t01239-RA"/>
    <property type="gene ID" value="nRc.2.0.1.g01239"/>
</dbReference>
<keyword evidence="2" id="KW-1185">Reference proteome</keyword>
<reference evidence="3" key="1">
    <citation type="submission" date="2022-11" db="UniProtKB">
        <authorList>
            <consortium name="WormBaseParasite"/>
        </authorList>
    </citation>
    <scope>IDENTIFICATION</scope>
</reference>
<dbReference type="Proteomes" id="UP000887565">
    <property type="component" value="Unplaced"/>
</dbReference>
<name>A0A915HIH9_ROMCU</name>
<dbReference type="AlphaFoldDB" id="A0A915HIH9"/>
<organism evidence="2 3">
    <name type="scientific">Romanomermis culicivorax</name>
    <name type="common">Nematode worm</name>
    <dbReference type="NCBI Taxonomy" id="13658"/>
    <lineage>
        <taxon>Eukaryota</taxon>
        <taxon>Metazoa</taxon>
        <taxon>Ecdysozoa</taxon>
        <taxon>Nematoda</taxon>
        <taxon>Enoplea</taxon>
        <taxon>Dorylaimia</taxon>
        <taxon>Mermithida</taxon>
        <taxon>Mermithoidea</taxon>
        <taxon>Mermithidae</taxon>
        <taxon>Romanomermis</taxon>
    </lineage>
</organism>
<feature type="region of interest" description="Disordered" evidence="1">
    <location>
        <begin position="167"/>
        <end position="200"/>
    </location>
</feature>
<evidence type="ECO:0000313" key="2">
    <source>
        <dbReference type="Proteomes" id="UP000887565"/>
    </source>
</evidence>